<dbReference type="SUPFAM" id="SSF51261">
    <property type="entry name" value="Duplicated hybrid motif"/>
    <property type="match status" value="1"/>
</dbReference>
<reference evidence="3 4" key="1">
    <citation type="submission" date="2024-10" db="EMBL/GenBank/DDBJ databases">
        <authorList>
            <person name="Ratan Roy A."/>
            <person name="Morales Sandoval P.H."/>
            <person name="De Los Santos Villalobos S."/>
            <person name="Chakraborty S."/>
            <person name="Mukherjee J."/>
        </authorList>
    </citation>
    <scope>NUCLEOTIDE SEQUENCE [LARGE SCALE GENOMIC DNA]</scope>
    <source>
        <strain evidence="3 4">S1</strain>
    </source>
</reference>
<dbReference type="GO" id="GO:0016787">
    <property type="term" value="F:hydrolase activity"/>
    <property type="evidence" value="ECO:0007669"/>
    <property type="project" value="UniProtKB-KW"/>
</dbReference>
<dbReference type="InterPro" id="IPR050570">
    <property type="entry name" value="Cell_wall_metabolism_enzyme"/>
</dbReference>
<sequence>MAQPAPTAQSQQAAYQEVIPDFEDVSFRDLGAVEDSGSVDFEGIQRQWESGDAVSDILTLGDVATLNGQALSLGQINQLTGTNYTEARLSSFDLLERQTLANLEYAIPYFGDYQVEDVAPVQQLLSEQTGQVSFGGETIAEFLDRNPGLENIQLGETTLDGFAIGEIPNIDAVPIVDFKGWDAAKIADVPGLENVSLSDFPTGITGLEGIIARIDFAWGTAESDRTNTISGSYQAGFEVPCPEGGKLTDFESPYEAEEANDPVECAYIELDDLENEGRKAQGPFEGKQWISGKYHEVEGGFGPLKYVPSPLGYSAGYEPTGRHPFGSVFKVVVWEPDERSDAISFKIVFRWCTYIPFIGRTCTPYNQLKLPWFDYEVNSLVFVGPLDGEGGSSTAPAPPAGVPTSPLASPTTIGPCSGESIGGVNLDRLATALAKIESQGSGGYEAVGPYVADYGGGRALGRYQMMTYLPEVQAEVKQVEGGQAWLTKIQSGYQPSAAEVRRYFPEPAQERAYRAEMNQLFERARGQIDPQTGRVFTGDRLIERVGQMWFGGPGATIDGSASDSNDVLSIYDYGVEVRENYATGTSAISGANGQCVPPGGEGSGEATGDFANPAPGYVLTSDFGRRARPCGGCSSFHPAVDIGTPVGTPVSAADGGQVVYVGRAGGYGKTVVVDHGNGYQTRYSHLSAYSVSEGTPVSQGQQIAASGNTGSGTGPHLDFGVYENSGSDFPPKSTAVNPENFINF</sequence>
<proteinExistence type="predicted"/>
<keyword evidence="4" id="KW-1185">Reference proteome</keyword>
<dbReference type="EC" id="3.4.24.-" evidence="3"/>
<organism evidence="3 4">
    <name type="scientific">Almyronema epifaneia S1</name>
    <dbReference type="NCBI Taxonomy" id="2991925"/>
    <lineage>
        <taxon>Bacteria</taxon>
        <taxon>Bacillati</taxon>
        <taxon>Cyanobacteriota</taxon>
        <taxon>Cyanophyceae</taxon>
        <taxon>Nodosilineales</taxon>
        <taxon>Nodosilineaceae</taxon>
        <taxon>Almyronema</taxon>
        <taxon>Almyronema epifaneia</taxon>
    </lineage>
</organism>
<dbReference type="RefSeq" id="WP_377968123.1">
    <property type="nucleotide sequence ID" value="NZ_JBHZOL010000111.1"/>
</dbReference>
<keyword evidence="3" id="KW-0378">Hydrolase</keyword>
<dbReference type="InterPro" id="IPR011055">
    <property type="entry name" value="Dup_hybrid_motif"/>
</dbReference>
<dbReference type="InterPro" id="IPR016047">
    <property type="entry name" value="M23ase_b-sheet_dom"/>
</dbReference>
<comment type="caution">
    <text evidence="3">The sequence shown here is derived from an EMBL/GenBank/DDBJ whole genome shotgun (WGS) entry which is preliminary data.</text>
</comment>
<dbReference type="CDD" id="cd12797">
    <property type="entry name" value="M23_peptidase"/>
    <property type="match status" value="1"/>
</dbReference>
<feature type="region of interest" description="Disordered" evidence="1">
    <location>
        <begin position="700"/>
        <end position="721"/>
    </location>
</feature>
<dbReference type="Pfam" id="PF01551">
    <property type="entry name" value="Peptidase_M23"/>
    <property type="match status" value="1"/>
</dbReference>
<evidence type="ECO:0000313" key="3">
    <source>
        <dbReference type="EMBL" id="MFE4108494.1"/>
    </source>
</evidence>
<dbReference type="Gene3D" id="2.70.70.10">
    <property type="entry name" value="Glucose Permease (Domain IIA)"/>
    <property type="match status" value="1"/>
</dbReference>
<feature type="domain" description="M23ase beta-sheet core" evidence="2">
    <location>
        <begin position="636"/>
        <end position="725"/>
    </location>
</feature>
<evidence type="ECO:0000313" key="4">
    <source>
        <dbReference type="Proteomes" id="UP001600165"/>
    </source>
</evidence>
<dbReference type="PANTHER" id="PTHR21666:SF270">
    <property type="entry name" value="MUREIN HYDROLASE ACTIVATOR ENVC"/>
    <property type="match status" value="1"/>
</dbReference>
<evidence type="ECO:0000259" key="2">
    <source>
        <dbReference type="Pfam" id="PF01551"/>
    </source>
</evidence>
<dbReference type="Proteomes" id="UP001600165">
    <property type="component" value="Unassembled WGS sequence"/>
</dbReference>
<dbReference type="EMBL" id="JBHZOL010000111">
    <property type="protein sequence ID" value="MFE4108494.1"/>
    <property type="molecule type" value="Genomic_DNA"/>
</dbReference>
<evidence type="ECO:0000256" key="1">
    <source>
        <dbReference type="SAM" id="MobiDB-lite"/>
    </source>
</evidence>
<protein>
    <submittedName>
        <fullName evidence="3">M23 family metallopeptidase</fullName>
        <ecNumber evidence="3">3.4.24.-</ecNumber>
    </submittedName>
</protein>
<accession>A0ABW6IKI4</accession>
<gene>
    <name evidence="3" type="ORF">ACFVKH_19615</name>
</gene>
<name>A0ABW6IKI4_9CYAN</name>
<dbReference type="PANTHER" id="PTHR21666">
    <property type="entry name" value="PEPTIDASE-RELATED"/>
    <property type="match status" value="1"/>
</dbReference>